<sequence length="391" mass="42073">MAESSLKMNGPPRVVKAKSMGPLLRIMGSKGIDGDGTEFEVNDVDPFLLCDFVCMEGTLLPKPPFCAHPHAGTAVASILCEGIPMRAWDNVGGFEKEKLFPGGVYVVCSGRGCVHDEGSDPVNLDKPSSAPFGLPGGDRVAKQFRFFQLWFDAGHIHRDELPFASSQVVQPHQVPMMNGEAMRLRLLLGRYADQCGVDVPPTVLHGALLPLTGQGLLQIPAGSQGFLFVMGRSAHVTVLGGGYDVGVHEELLLPVRDKGYDILIEVKITEGDHSPESVRADDALEVLLGFGPPSGKPFYKLLGYGGALVASSEEKVRALMKEYEQDPRKFGVKADAEAADSSIFGLQGGYKDPLDGKGECQRVNPEEPAPKARFFEVEKGPYEPKGKGKGK</sequence>
<accession>A0A813JI72</accession>
<dbReference type="OrthoDB" id="10542759at2759"/>
<dbReference type="EMBL" id="CAJNNV010000442">
    <property type="protein sequence ID" value="CAE8582646.1"/>
    <property type="molecule type" value="Genomic_DNA"/>
</dbReference>
<dbReference type="AlphaFoldDB" id="A0A813JI72"/>
<reference evidence="3" key="1">
    <citation type="submission" date="2021-02" db="EMBL/GenBank/DDBJ databases">
        <authorList>
            <person name="Dougan E. K."/>
            <person name="Rhodes N."/>
            <person name="Thang M."/>
            <person name="Chan C."/>
        </authorList>
    </citation>
    <scope>NUCLEOTIDE SEQUENCE</scope>
</reference>
<organism evidence="3 4">
    <name type="scientific">Polarella glacialis</name>
    <name type="common">Dinoflagellate</name>
    <dbReference type="NCBI Taxonomy" id="89957"/>
    <lineage>
        <taxon>Eukaryota</taxon>
        <taxon>Sar</taxon>
        <taxon>Alveolata</taxon>
        <taxon>Dinophyceae</taxon>
        <taxon>Suessiales</taxon>
        <taxon>Suessiaceae</taxon>
        <taxon>Polarella</taxon>
    </lineage>
</organism>
<protein>
    <recommendedName>
        <fullName evidence="6">Pirin</fullName>
    </recommendedName>
</protein>
<evidence type="ECO:0000313" key="2">
    <source>
        <dbReference type="EMBL" id="CAE8582646.1"/>
    </source>
</evidence>
<dbReference type="Proteomes" id="UP000654075">
    <property type="component" value="Unassembled WGS sequence"/>
</dbReference>
<keyword evidence="5" id="KW-1185">Reference proteome</keyword>
<dbReference type="Gene3D" id="2.60.120.10">
    <property type="entry name" value="Jelly Rolls"/>
    <property type="match status" value="1"/>
</dbReference>
<evidence type="ECO:0008006" key="6">
    <source>
        <dbReference type="Google" id="ProtNLM"/>
    </source>
</evidence>
<dbReference type="OMA" id="GPASYWV"/>
<dbReference type="InterPro" id="IPR011051">
    <property type="entry name" value="RmlC_Cupin_sf"/>
</dbReference>
<evidence type="ECO:0000313" key="5">
    <source>
        <dbReference type="Proteomes" id="UP000654075"/>
    </source>
</evidence>
<proteinExistence type="predicted"/>
<gene>
    <name evidence="2" type="ORF">PGLA1383_LOCUS1638</name>
    <name evidence="3" type="ORF">PGLA2088_LOCUS22036</name>
</gene>
<name>A0A813JI72_POLGL</name>
<evidence type="ECO:0000313" key="4">
    <source>
        <dbReference type="Proteomes" id="UP000626109"/>
    </source>
</evidence>
<comment type="caution">
    <text evidence="3">The sequence shown here is derived from an EMBL/GenBank/DDBJ whole genome shotgun (WGS) entry which is preliminary data.</text>
</comment>
<dbReference type="EMBL" id="CAJNNW010025882">
    <property type="protein sequence ID" value="CAE8680680.1"/>
    <property type="molecule type" value="Genomic_DNA"/>
</dbReference>
<dbReference type="SUPFAM" id="SSF51182">
    <property type="entry name" value="RmlC-like cupins"/>
    <property type="match status" value="1"/>
</dbReference>
<dbReference type="InterPro" id="IPR014710">
    <property type="entry name" value="RmlC-like_jellyroll"/>
</dbReference>
<evidence type="ECO:0000313" key="3">
    <source>
        <dbReference type="EMBL" id="CAE8680680.1"/>
    </source>
</evidence>
<feature type="region of interest" description="Disordered" evidence="1">
    <location>
        <begin position="354"/>
        <end position="391"/>
    </location>
</feature>
<dbReference type="Proteomes" id="UP000626109">
    <property type="component" value="Unassembled WGS sequence"/>
</dbReference>
<evidence type="ECO:0000256" key="1">
    <source>
        <dbReference type="SAM" id="MobiDB-lite"/>
    </source>
</evidence>